<organism evidence="1">
    <name type="scientific">Noccaea caerulescens</name>
    <name type="common">Alpine penny-cress</name>
    <name type="synonym">Thlaspi caerulescens</name>
    <dbReference type="NCBI Taxonomy" id="107243"/>
    <lineage>
        <taxon>Eukaryota</taxon>
        <taxon>Viridiplantae</taxon>
        <taxon>Streptophyta</taxon>
        <taxon>Embryophyta</taxon>
        <taxon>Tracheophyta</taxon>
        <taxon>Spermatophyta</taxon>
        <taxon>Magnoliopsida</taxon>
        <taxon>eudicotyledons</taxon>
        <taxon>Gunneridae</taxon>
        <taxon>Pentapetalae</taxon>
        <taxon>rosids</taxon>
        <taxon>malvids</taxon>
        <taxon>Brassicales</taxon>
        <taxon>Brassicaceae</taxon>
        <taxon>Coluteocarpeae</taxon>
        <taxon>Noccaea</taxon>
    </lineage>
</organism>
<dbReference type="SUPFAM" id="SSF55931">
    <property type="entry name" value="Glutamine synthetase/guanido kinase"/>
    <property type="match status" value="1"/>
</dbReference>
<dbReference type="EMBL" id="GEVM01012423">
    <property type="protein sequence ID" value="JAU93515.1"/>
    <property type="molecule type" value="Transcribed_RNA"/>
</dbReference>
<sequence length="102" mass="11382">MQTDVNCSIGLPVGGFPGPQKQGPYYWGLGADKAIGRDIVDAHYKECLYAGIGVSGVNGEFMPGQWELQVVLWRVLVLMIEYVLLDTFSRVTVLQQYKIDEE</sequence>
<dbReference type="AlphaFoldDB" id="A0A1J3JM31"/>
<proteinExistence type="predicted"/>
<dbReference type="GO" id="GO:0006542">
    <property type="term" value="P:glutamine biosynthetic process"/>
    <property type="evidence" value="ECO:0007669"/>
    <property type="project" value="TreeGrafter"/>
</dbReference>
<dbReference type="GO" id="GO:0004356">
    <property type="term" value="F:glutamine synthetase activity"/>
    <property type="evidence" value="ECO:0007669"/>
    <property type="project" value="TreeGrafter"/>
</dbReference>
<evidence type="ECO:0000313" key="1">
    <source>
        <dbReference type="EMBL" id="JAU93515.1"/>
    </source>
</evidence>
<name>A0A1J3JM31_NOCCA</name>
<dbReference type="InterPro" id="IPR050292">
    <property type="entry name" value="Glutamine_Synthetase"/>
</dbReference>
<accession>A0A1J3JM31</accession>
<reference evidence="1" key="1">
    <citation type="submission" date="2016-07" db="EMBL/GenBank/DDBJ databases">
        <title>De novo transcriptome assembly of four accessions of the metal hyperaccumulator plant Noccaea caerulescens.</title>
        <authorList>
            <person name="Blande D."/>
            <person name="Halimaa P."/>
            <person name="Tervahauta A.I."/>
            <person name="Aarts M.G."/>
            <person name="Karenlampi S.O."/>
        </authorList>
    </citation>
    <scope>NUCLEOTIDE SEQUENCE</scope>
</reference>
<dbReference type="Gene3D" id="3.30.590.10">
    <property type="entry name" value="Glutamine synthetase/guanido kinase, catalytic domain"/>
    <property type="match status" value="1"/>
</dbReference>
<dbReference type="PANTHER" id="PTHR20852">
    <property type="entry name" value="GLUTAMINE SYNTHETASE"/>
    <property type="match status" value="1"/>
</dbReference>
<dbReference type="PANTHER" id="PTHR20852:SF86">
    <property type="entry name" value="GLUTAMINE SYNTHETASE CYTOSOLIC ISOZYME 1-3"/>
    <property type="match status" value="1"/>
</dbReference>
<protein>
    <submittedName>
        <fullName evidence="1">Glutamine synthetase cytosolic isozyme</fullName>
    </submittedName>
</protein>
<gene>
    <name evidence="1" type="ORF">MP_TR25246_c0_g1_i1_g.73462</name>
</gene>
<dbReference type="InterPro" id="IPR014746">
    <property type="entry name" value="Gln_synth/guanido_kin_cat_dom"/>
</dbReference>
<dbReference type="GO" id="GO:0005737">
    <property type="term" value="C:cytoplasm"/>
    <property type="evidence" value="ECO:0007669"/>
    <property type="project" value="TreeGrafter"/>
</dbReference>